<sequence>MYLTITPQKLGNTYGQSVTDFVNYLDKENLGNSTDQCESFFNHQSDQIPSNRVIEKIDANTAKLKKTEPRFYSITVNPSARELAFIKNNPEALKDYTRKLMEHYAGCFNRDNPITIRDLKYYARVEHQRHYKGFDREVRENAPYRSQIIRLENQIRMVKRGELSADLKQMKKKIALLENQAPHKINGQMIRQGMLKPGYQSHIHIVVSRRDASNSFSLSPGSKYKASQVLLHGKLIKRGFDRDRFYQGAETTFDRLFDYPRNYVETYRSRKTFVKDQSKYFAQIMRLPSVQKQAAFKILEQTGLRVPDLRIPKTKIQLAVKTFNKLKRAMDLGVDSKAMEY</sequence>
<accession>A0ABY3YKG1</accession>
<reference evidence="1 2" key="1">
    <citation type="journal article" date="2018" name="Int. J. Syst. Evol. Microbiol.">
        <title>Zhouia spongiae sp. nov., isolated from a marine sponge.</title>
        <authorList>
            <person name="Zhuang L."/>
            <person name="Lin B."/>
            <person name="Qin F."/>
            <person name="Luo L."/>
        </authorList>
    </citation>
    <scope>NUCLEOTIDE SEQUENCE [LARGE SCALE GENOMIC DNA]</scope>
    <source>
        <strain evidence="1 2">HN-Y44</strain>
    </source>
</reference>
<dbReference type="Pfam" id="PF18976">
    <property type="entry name" value="DUF5712"/>
    <property type="match status" value="1"/>
</dbReference>
<evidence type="ECO:0000313" key="2">
    <source>
        <dbReference type="Proteomes" id="UP000829476"/>
    </source>
</evidence>
<name>A0ABY3YKG1_9FLAO</name>
<dbReference type="EMBL" id="CP094326">
    <property type="protein sequence ID" value="UNY98324.1"/>
    <property type="molecule type" value="Genomic_DNA"/>
</dbReference>
<gene>
    <name evidence="1" type="ORF">MQE36_14710</name>
</gene>
<dbReference type="InterPro" id="IPR043766">
    <property type="entry name" value="BfmA-like"/>
</dbReference>
<proteinExistence type="predicted"/>
<keyword evidence="2" id="KW-1185">Reference proteome</keyword>
<dbReference type="RefSeq" id="WP_242936731.1">
    <property type="nucleotide sequence ID" value="NZ_CP094326.1"/>
</dbReference>
<dbReference type="Proteomes" id="UP000829476">
    <property type="component" value="Chromosome"/>
</dbReference>
<organism evidence="1 2">
    <name type="scientific">Zhouia spongiae</name>
    <dbReference type="NCBI Taxonomy" id="2202721"/>
    <lineage>
        <taxon>Bacteria</taxon>
        <taxon>Pseudomonadati</taxon>
        <taxon>Bacteroidota</taxon>
        <taxon>Flavobacteriia</taxon>
        <taxon>Flavobacteriales</taxon>
        <taxon>Flavobacteriaceae</taxon>
        <taxon>Zhouia</taxon>
    </lineage>
</organism>
<dbReference type="NCBIfam" id="NF041495">
    <property type="entry name" value="MobB_relaxase"/>
    <property type="match status" value="1"/>
</dbReference>
<dbReference type="InterPro" id="IPR048098">
    <property type="entry name" value="MobB"/>
</dbReference>
<evidence type="ECO:0000313" key="1">
    <source>
        <dbReference type="EMBL" id="UNY98324.1"/>
    </source>
</evidence>
<protein>
    <submittedName>
        <fullName evidence="1">DUF5712 family protein</fullName>
    </submittedName>
</protein>